<dbReference type="AlphaFoldDB" id="A0A5D3K770"/>
<organism evidence="11 12">
    <name type="scientific">Bradyrhizobium rifense</name>
    <dbReference type="NCBI Taxonomy" id="515499"/>
    <lineage>
        <taxon>Bacteria</taxon>
        <taxon>Pseudomonadati</taxon>
        <taxon>Pseudomonadota</taxon>
        <taxon>Alphaproteobacteria</taxon>
        <taxon>Hyphomicrobiales</taxon>
        <taxon>Nitrobacteraceae</taxon>
        <taxon>Bradyrhizobium</taxon>
    </lineage>
</organism>
<evidence type="ECO:0000256" key="5">
    <source>
        <dbReference type="ARBA" id="ARBA00022989"/>
    </source>
</evidence>
<proteinExistence type="predicted"/>
<protein>
    <submittedName>
        <fullName evidence="11">Acyltransferase</fullName>
    </submittedName>
</protein>
<evidence type="ECO:0000256" key="7">
    <source>
        <dbReference type="ARBA" id="ARBA00023315"/>
    </source>
</evidence>
<dbReference type="Pfam" id="PF01757">
    <property type="entry name" value="Acyl_transf_3"/>
    <property type="match status" value="1"/>
</dbReference>
<sequence length="609" mass="66621">MTEKYRADVDGLRAVAVILVVVYHAFPRAMSGGFIGVDVFFVISGYLITGIVLSGINSSSFSIRKFYARRARRILPALATVLLAALAIGWVAMLPLPFHNLGLHAIAGALFFPNLLLLNEVGYFDAAAETKPLLHLWSLGVEEQFYLFWPLLLLGLTKIPKWSTVGLIFVAIVSFLYCCYATRYHPATAFYSPISRLWELAIGGFLATGKFPATKRSDLMSLAGIVLIVAGGFFLKRSNVFPGPAALIPVTGTALVVIFGSRILRQQWIVSIGLISYPLYLWHWPLLTFAALAGFVSVPAKLAVILSSLVLAALTTAFIERPIRFGWLRPSSVAVSLSLMASVLGLSTAVWSDDGVSSRFPEQIRPVLAVMQYNPALGGRVLKCWLELTTSFESYRPECSEGSTLVWGDSHAGRLYAGLAALKQSTSEIAQFTRDSCPPSALEGGEACAASNRAILAKISELKPKRVILFAVWTSYPEYKGLNAENAMSSSLAEMLRQLKTEVGEVILVGAPPLWTPDLPIQVYDFWRSNGQLPDRLPPRTENYQSINMGLARMAAETGVRFVSPFAVLCNEAGCLTHTASSRTELLTWDYGHLTIEGAEFIARLLRIE</sequence>
<dbReference type="GO" id="GO:0009103">
    <property type="term" value="P:lipopolysaccharide biosynthetic process"/>
    <property type="evidence" value="ECO:0007669"/>
    <property type="project" value="TreeGrafter"/>
</dbReference>
<dbReference type="GO" id="GO:0016788">
    <property type="term" value="F:hydrolase activity, acting on ester bonds"/>
    <property type="evidence" value="ECO:0007669"/>
    <property type="project" value="UniProtKB-ARBA"/>
</dbReference>
<feature type="transmembrane region" description="Helical" evidence="8">
    <location>
        <begin position="331"/>
        <end position="351"/>
    </location>
</feature>
<keyword evidence="3 11" id="KW-0808">Transferase</keyword>
<keyword evidence="4 8" id="KW-0812">Transmembrane</keyword>
<reference evidence="11 12" key="1">
    <citation type="submission" date="2019-08" db="EMBL/GenBank/DDBJ databases">
        <title>Bradyrhizobium hipponensis sp. nov., a rhizobium isolated from a Lupinus angustifolius root nodule in Tunisia.</title>
        <authorList>
            <person name="Off K."/>
            <person name="Rejili M."/>
            <person name="Mars M."/>
            <person name="Brachmann A."/>
            <person name="Marin M."/>
        </authorList>
    </citation>
    <scope>NUCLEOTIDE SEQUENCE [LARGE SCALE GENOMIC DNA]</scope>
    <source>
        <strain evidence="11 12">CTAW71</strain>
    </source>
</reference>
<evidence type="ECO:0000313" key="11">
    <source>
        <dbReference type="EMBL" id="TYL91744.1"/>
    </source>
</evidence>
<dbReference type="InterPro" id="IPR043968">
    <property type="entry name" value="SGNH"/>
</dbReference>
<dbReference type="InterPro" id="IPR036514">
    <property type="entry name" value="SGNH_hydro_sf"/>
</dbReference>
<name>A0A5D3K770_9BRAD</name>
<feature type="transmembrane region" description="Helical" evidence="8">
    <location>
        <begin position="162"/>
        <end position="180"/>
    </location>
</feature>
<accession>A0A5D3K770</accession>
<feature type="transmembrane region" description="Helical" evidence="8">
    <location>
        <begin position="102"/>
        <end position="124"/>
    </location>
</feature>
<dbReference type="OrthoDB" id="9796461at2"/>
<feature type="transmembrane region" description="Helical" evidence="8">
    <location>
        <begin position="7"/>
        <end position="26"/>
    </location>
</feature>
<comment type="caution">
    <text evidence="11">The sequence shown here is derived from an EMBL/GenBank/DDBJ whole genome shotgun (WGS) entry which is preliminary data.</text>
</comment>
<evidence type="ECO:0000256" key="6">
    <source>
        <dbReference type="ARBA" id="ARBA00023136"/>
    </source>
</evidence>
<dbReference type="GO" id="GO:0005886">
    <property type="term" value="C:plasma membrane"/>
    <property type="evidence" value="ECO:0007669"/>
    <property type="project" value="UniProtKB-SubCell"/>
</dbReference>
<evidence type="ECO:0000256" key="2">
    <source>
        <dbReference type="ARBA" id="ARBA00022475"/>
    </source>
</evidence>
<gene>
    <name evidence="11" type="ORF">FXB40_27905</name>
</gene>
<dbReference type="Pfam" id="PF19040">
    <property type="entry name" value="SGNH"/>
    <property type="match status" value="1"/>
</dbReference>
<dbReference type="InterPro" id="IPR002656">
    <property type="entry name" value="Acyl_transf_3_dom"/>
</dbReference>
<evidence type="ECO:0000256" key="3">
    <source>
        <dbReference type="ARBA" id="ARBA00022679"/>
    </source>
</evidence>
<keyword evidence="6 8" id="KW-0472">Membrane</keyword>
<keyword evidence="2" id="KW-1003">Cell membrane</keyword>
<evidence type="ECO:0000259" key="10">
    <source>
        <dbReference type="Pfam" id="PF19040"/>
    </source>
</evidence>
<dbReference type="EMBL" id="VSSS01000042">
    <property type="protein sequence ID" value="TYL91744.1"/>
    <property type="molecule type" value="Genomic_DNA"/>
</dbReference>
<keyword evidence="5 8" id="KW-1133">Transmembrane helix</keyword>
<feature type="domain" description="SGNH" evidence="10">
    <location>
        <begin position="397"/>
        <end position="606"/>
    </location>
</feature>
<feature type="transmembrane region" description="Helical" evidence="8">
    <location>
        <begin position="241"/>
        <end position="260"/>
    </location>
</feature>
<dbReference type="InterPro" id="IPR050879">
    <property type="entry name" value="Acyltransferase_3"/>
</dbReference>
<dbReference type="GO" id="GO:0016747">
    <property type="term" value="F:acyltransferase activity, transferring groups other than amino-acyl groups"/>
    <property type="evidence" value="ECO:0007669"/>
    <property type="project" value="InterPro"/>
</dbReference>
<feature type="transmembrane region" description="Helical" evidence="8">
    <location>
        <begin position="136"/>
        <end position="156"/>
    </location>
</feature>
<evidence type="ECO:0000259" key="9">
    <source>
        <dbReference type="Pfam" id="PF01757"/>
    </source>
</evidence>
<dbReference type="SUPFAM" id="SSF52266">
    <property type="entry name" value="SGNH hydrolase"/>
    <property type="match status" value="1"/>
</dbReference>
<dbReference type="PANTHER" id="PTHR23028:SF53">
    <property type="entry name" value="ACYL_TRANSF_3 DOMAIN-CONTAINING PROTEIN"/>
    <property type="match status" value="1"/>
</dbReference>
<keyword evidence="7 11" id="KW-0012">Acyltransferase</keyword>
<evidence type="ECO:0000256" key="1">
    <source>
        <dbReference type="ARBA" id="ARBA00004651"/>
    </source>
</evidence>
<feature type="transmembrane region" description="Helical" evidence="8">
    <location>
        <begin position="302"/>
        <end position="319"/>
    </location>
</feature>
<feature type="transmembrane region" description="Helical" evidence="8">
    <location>
        <begin position="219"/>
        <end position="235"/>
    </location>
</feature>
<comment type="subcellular location">
    <subcellularLocation>
        <location evidence="1">Cell membrane</location>
        <topology evidence="1">Multi-pass membrane protein</topology>
    </subcellularLocation>
</comment>
<evidence type="ECO:0000256" key="8">
    <source>
        <dbReference type="SAM" id="Phobius"/>
    </source>
</evidence>
<evidence type="ECO:0000313" key="12">
    <source>
        <dbReference type="Proteomes" id="UP000324758"/>
    </source>
</evidence>
<evidence type="ECO:0000256" key="4">
    <source>
        <dbReference type="ARBA" id="ARBA00022692"/>
    </source>
</evidence>
<feature type="transmembrane region" description="Helical" evidence="8">
    <location>
        <begin position="272"/>
        <end position="296"/>
    </location>
</feature>
<dbReference type="Proteomes" id="UP000324758">
    <property type="component" value="Unassembled WGS sequence"/>
</dbReference>
<feature type="transmembrane region" description="Helical" evidence="8">
    <location>
        <begin position="74"/>
        <end position="96"/>
    </location>
</feature>
<feature type="transmembrane region" description="Helical" evidence="8">
    <location>
        <begin position="32"/>
        <end position="53"/>
    </location>
</feature>
<feature type="domain" description="Acyltransferase 3" evidence="9">
    <location>
        <begin position="7"/>
        <end position="314"/>
    </location>
</feature>
<dbReference type="PANTHER" id="PTHR23028">
    <property type="entry name" value="ACETYLTRANSFERASE"/>
    <property type="match status" value="1"/>
</dbReference>
<dbReference type="Gene3D" id="3.40.50.1110">
    <property type="entry name" value="SGNH hydrolase"/>
    <property type="match status" value="1"/>
</dbReference>
<keyword evidence="12" id="KW-1185">Reference proteome</keyword>
<dbReference type="RefSeq" id="WP_148775331.1">
    <property type="nucleotide sequence ID" value="NZ_VSSS01000042.1"/>
</dbReference>